<comment type="caution">
    <text evidence="3">The sequence shown here is derived from an EMBL/GenBank/DDBJ whole genome shotgun (WGS) entry which is preliminary data.</text>
</comment>
<evidence type="ECO:0000313" key="4">
    <source>
        <dbReference type="Proteomes" id="UP001364890"/>
    </source>
</evidence>
<organism evidence="3 4">
    <name type="scientific">Psychrobacillus mangrovi</name>
    <dbReference type="NCBI Taxonomy" id="3117745"/>
    <lineage>
        <taxon>Bacteria</taxon>
        <taxon>Bacillati</taxon>
        <taxon>Bacillota</taxon>
        <taxon>Bacilli</taxon>
        <taxon>Bacillales</taxon>
        <taxon>Bacillaceae</taxon>
        <taxon>Psychrobacillus</taxon>
    </lineage>
</organism>
<gene>
    <name evidence="3" type="ORF">WAX74_09315</name>
</gene>
<dbReference type="EMBL" id="JBAWSY010000005">
    <property type="protein sequence ID" value="MEI4769841.1"/>
    <property type="molecule type" value="Genomic_DNA"/>
</dbReference>
<keyword evidence="2" id="KW-0472">Membrane</keyword>
<feature type="region of interest" description="Disordered" evidence="1">
    <location>
        <begin position="1"/>
        <end position="35"/>
    </location>
</feature>
<keyword evidence="2" id="KW-1133">Transmembrane helix</keyword>
<proteinExistence type="predicted"/>
<name>A0ABU8F747_9BACI</name>
<evidence type="ECO:0000256" key="2">
    <source>
        <dbReference type="SAM" id="Phobius"/>
    </source>
</evidence>
<protein>
    <submittedName>
        <fullName evidence="3">Gas vesicle protein GvpP</fullName>
    </submittedName>
</protein>
<feature type="transmembrane region" description="Helical" evidence="2">
    <location>
        <begin position="36"/>
        <end position="56"/>
    </location>
</feature>
<keyword evidence="4" id="KW-1185">Reference proteome</keyword>
<keyword evidence="2" id="KW-0812">Transmembrane</keyword>
<evidence type="ECO:0000256" key="1">
    <source>
        <dbReference type="SAM" id="MobiDB-lite"/>
    </source>
</evidence>
<feature type="region of interest" description="Disordered" evidence="1">
    <location>
        <begin position="110"/>
        <end position="136"/>
    </location>
</feature>
<dbReference type="Proteomes" id="UP001364890">
    <property type="component" value="Unassembled WGS sequence"/>
</dbReference>
<feature type="compositionally biased region" description="Basic and acidic residues" evidence="1">
    <location>
        <begin position="7"/>
        <end position="20"/>
    </location>
</feature>
<accession>A0ABU8F747</accession>
<reference evidence="3 4" key="1">
    <citation type="submission" date="2024-01" db="EMBL/GenBank/DDBJ databases">
        <title>Seven novel Bacillus-like species.</title>
        <authorList>
            <person name="Liu G."/>
        </authorList>
    </citation>
    <scope>NUCLEOTIDE SEQUENCE [LARGE SCALE GENOMIC DNA]</scope>
    <source>
        <strain evidence="3 4">FJAT-51614</strain>
    </source>
</reference>
<evidence type="ECO:0000313" key="3">
    <source>
        <dbReference type="EMBL" id="MEI4769841.1"/>
    </source>
</evidence>
<sequence>MNNQKSNENHEAVEQEEQKQTENNQPAQEKKKSRNYSMNFALIGGVVGAGIGLLANPDTSKKTMKKLGESELMKVASEEFRKTAQGLLAGQAQNSIKHLASGYMSKIEQGLLSPKKSDDGVPNTENQQSYNEIKEENKQLNERLEKIESMLNNLVAAK</sequence>
<dbReference type="RefSeq" id="WP_336497393.1">
    <property type="nucleotide sequence ID" value="NZ_JBAWSY010000005.1"/>
</dbReference>